<sequence length="182" mass="21059">MLFEEISIQDKMGRTVVFRNARPEDSADLIKYLKTTSAETPYLIREPDEITITEEKEKQFIQSKIDDERELMLVALIDGKHIGNCSLMSIAPYKRYNHRCDVAIALYKEYCGCGIGKAMLQTILDVAKSVGYEQAELEVMEENKDAIAMYEKLGFKKYGTLPNNMKYTDESYMDAYWMMKKL</sequence>
<evidence type="ECO:0000259" key="1">
    <source>
        <dbReference type="PROSITE" id="PS51186"/>
    </source>
</evidence>
<proteinExistence type="predicted"/>
<protein>
    <submittedName>
        <fullName evidence="2">Putative acetyltransferase YhhY</fullName>
    </submittedName>
</protein>
<dbReference type="EMBL" id="CYYA01000006">
    <property type="protein sequence ID" value="CUM93165.1"/>
    <property type="molecule type" value="Genomic_DNA"/>
</dbReference>
<organism evidence="2 3">
    <name type="scientific">Eubacterium ramulus</name>
    <dbReference type="NCBI Taxonomy" id="39490"/>
    <lineage>
        <taxon>Bacteria</taxon>
        <taxon>Bacillati</taxon>
        <taxon>Bacillota</taxon>
        <taxon>Clostridia</taxon>
        <taxon>Eubacteriales</taxon>
        <taxon>Eubacteriaceae</taxon>
        <taxon>Eubacterium</taxon>
    </lineage>
</organism>
<feature type="domain" description="N-acetyltransferase" evidence="1">
    <location>
        <begin position="16"/>
        <end position="182"/>
    </location>
</feature>
<evidence type="ECO:0000313" key="2">
    <source>
        <dbReference type="EMBL" id="CUM93165.1"/>
    </source>
</evidence>
<dbReference type="PANTHER" id="PTHR43415:SF3">
    <property type="entry name" value="GNAT-FAMILY ACETYLTRANSFERASE"/>
    <property type="match status" value="1"/>
</dbReference>
<dbReference type="Gene3D" id="3.40.630.30">
    <property type="match status" value="1"/>
</dbReference>
<dbReference type="OrthoDB" id="9797806at2"/>
<dbReference type="Proteomes" id="UP000095492">
    <property type="component" value="Unassembled WGS sequence"/>
</dbReference>
<dbReference type="GO" id="GO:0016747">
    <property type="term" value="F:acyltransferase activity, transferring groups other than amino-acyl groups"/>
    <property type="evidence" value="ECO:0007669"/>
    <property type="project" value="InterPro"/>
</dbReference>
<dbReference type="PANTHER" id="PTHR43415">
    <property type="entry name" value="SPERMIDINE N(1)-ACETYLTRANSFERASE"/>
    <property type="match status" value="1"/>
</dbReference>
<dbReference type="RefSeq" id="WP_055289867.1">
    <property type="nucleotide sequence ID" value="NZ_CP173382.1"/>
</dbReference>
<accession>A0A173SU76</accession>
<dbReference type="GeneID" id="97392436"/>
<reference evidence="2 3" key="1">
    <citation type="submission" date="2015-09" db="EMBL/GenBank/DDBJ databases">
        <authorList>
            <consortium name="Pathogen Informatics"/>
        </authorList>
    </citation>
    <scope>NUCLEOTIDE SEQUENCE [LARGE SCALE GENOMIC DNA]</scope>
    <source>
        <strain evidence="2 3">2789STDY5608891</strain>
    </source>
</reference>
<keyword evidence="2" id="KW-0808">Transferase</keyword>
<dbReference type="STRING" id="39490.ERS852448_01117"/>
<dbReference type="SUPFAM" id="SSF55729">
    <property type="entry name" value="Acyl-CoA N-acyltransferases (Nat)"/>
    <property type="match status" value="1"/>
</dbReference>
<dbReference type="InterPro" id="IPR000182">
    <property type="entry name" value="GNAT_dom"/>
</dbReference>
<dbReference type="InterPro" id="IPR016181">
    <property type="entry name" value="Acyl_CoA_acyltransferase"/>
</dbReference>
<dbReference type="AlphaFoldDB" id="A0A173SU76"/>
<gene>
    <name evidence="2" type="ORF">ERS852448_01117</name>
</gene>
<dbReference type="PROSITE" id="PS51186">
    <property type="entry name" value="GNAT"/>
    <property type="match status" value="1"/>
</dbReference>
<evidence type="ECO:0000313" key="3">
    <source>
        <dbReference type="Proteomes" id="UP000095492"/>
    </source>
</evidence>
<name>A0A173SU76_EUBRA</name>
<dbReference type="Pfam" id="PF00583">
    <property type="entry name" value="Acetyltransf_1"/>
    <property type="match status" value="1"/>
</dbReference>